<feature type="compositionally biased region" description="Basic and acidic residues" evidence="1">
    <location>
        <begin position="1570"/>
        <end position="1579"/>
    </location>
</feature>
<keyword evidence="2" id="KW-0812">Transmembrane</keyword>
<protein>
    <recommendedName>
        <fullName evidence="3">PKD/REJ-like domain-containing protein</fullName>
    </recommendedName>
</protein>
<proteinExistence type="predicted"/>
<feature type="domain" description="PKD/REJ-like" evidence="3">
    <location>
        <begin position="676"/>
        <end position="1026"/>
    </location>
</feature>
<keyword evidence="2" id="KW-1133">Transmembrane helix</keyword>
<dbReference type="Proteomes" id="UP000247409">
    <property type="component" value="Unassembled WGS sequence"/>
</dbReference>
<dbReference type="EMBL" id="NBIV01000065">
    <property type="protein sequence ID" value="PXF45261.1"/>
    <property type="molecule type" value="Genomic_DNA"/>
</dbReference>
<evidence type="ECO:0000256" key="2">
    <source>
        <dbReference type="SAM" id="Phobius"/>
    </source>
</evidence>
<feature type="region of interest" description="Disordered" evidence="1">
    <location>
        <begin position="1560"/>
        <end position="1591"/>
    </location>
</feature>
<dbReference type="CDD" id="cd00102">
    <property type="entry name" value="IPT"/>
    <property type="match status" value="1"/>
</dbReference>
<keyword evidence="5" id="KW-1185">Reference proteome</keyword>
<reference evidence="4 5" key="1">
    <citation type="journal article" date="2018" name="Mol. Biol. Evol.">
        <title>Analysis of the draft genome of the red seaweed Gracilariopsis chorda provides insights into genome size evolution in Rhodophyta.</title>
        <authorList>
            <person name="Lee J."/>
            <person name="Yang E.C."/>
            <person name="Graf L."/>
            <person name="Yang J.H."/>
            <person name="Qiu H."/>
            <person name="Zel Zion U."/>
            <person name="Chan C.X."/>
            <person name="Stephens T.G."/>
            <person name="Weber A.P.M."/>
            <person name="Boo G.H."/>
            <person name="Boo S.M."/>
            <person name="Kim K.M."/>
            <person name="Shin Y."/>
            <person name="Jung M."/>
            <person name="Lee S.J."/>
            <person name="Yim H.S."/>
            <person name="Lee J.H."/>
            <person name="Bhattacharya D."/>
            <person name="Yoon H.S."/>
        </authorList>
    </citation>
    <scope>NUCLEOTIDE SEQUENCE [LARGE SCALE GENOMIC DNA]</scope>
    <source>
        <strain evidence="4 5">SKKU-2015</strain>
        <tissue evidence="4">Whole body</tissue>
    </source>
</reference>
<gene>
    <name evidence="4" type="ORF">BWQ96_04960</name>
</gene>
<sequence length="1591" mass="172799">MGDEHRFLSRNPTLVTFLFSICLLIWCNGGLAFDLPALSRLRTGLGTSRQLNSIPPVGISVVSQSETDFYLINGESEELVANFIFMPPSDSSPEEYVMSFGCESDIVLFNDSCSITNTISDIVGTEATAYNTTVVCTFERFPAETFCTLTATSVARQLQQFPSESLPANVYGIVFYTPDQDGGVSKDAIIVSGYANTYELASYDRELQGLRDIPSYGIFPAGTAYTGSDGISFLGLATVSVVVDDYIFRYNVSECSITGAAFISGTLVLDNSGECGLGMAVSSETAFPILGAQFRPYKSGKFTLQLNWDTIGTTGEVYEQAIVFSVVERAPPVITSVEKQSIYQSLPCGTETLNVTGFNFRLSDKRELLASNEDGTLSVWQGKPDSFLYDQLTDSSSFVLESVGGVGRNVPFTIRALYGSDFVDAVYLQDDASSLFSLDFSTPPELLGITPNVSEPEGGSRIVLVGTFDGFKATSVIRIGGFEIRGSDVQISSSSELAFTSPPLSALGKQFSYNVLVEVCAERSEPFPLMYNVAPLLTITAADSSTNEETSYVIPYDGEATFVAEVSENNNGASYLWQLLSTDGEEIPLENTTLTEQIFTVTADMISPSGTPFILQATVQNSVGLSDTSQVTIELATPVVEFILVNVFEVEVLTRSLNSTTLVQASLVVETSNYTGVVLEWVYRNRSYVVDENTQFRNSSVAGQSVTGPTKLGLEFNIARQDLVMGVSRLELIATLISNPIISGRDAVNIVVIHSELQAIINDGLNGTLLLSGTDLNLHGGNSFDPDVLPDESNPTTEIQYDWFSCQKSLDASFTNDVEDCSGILPEILNSVNITILASNLFDSRLDDSNDPNPTFFSFGLTVSKDNRTAVTYSYFELRTSSSSEPVPALTTLEVVDSKGIAIDVKSANTLTDIVIQPNSDDATVSWSFDMTRISQQYLLLQGGVLKDGPGYVSVRGQRSRLPLAFAANSLEEGTEYTVQVSVYSTESSIVQQYEISFLTSEIPKLSCTAPIENVGILSETMFTISGQLSFEAQNIEYCFFLSSSPEERFSVGKGCSSVPFASFTFHREGIYQIECEARTTSGALVDRVLLNTTLSIVPPTPTEDQTVLENLSDRVANLTEEAELCEAMRDHGCLISLISVANSIAGIVVSVTDSDASEEAQQLVDQTQSYVANLSRISETLTTTTVYRPNQIATAIDLSFYLLLVPQSLFEDENTLFAALKQAESAIEITEDSTVEALVSDSLVEKVSTIANLSLATAFNIGQEGTSRRRLQRDTGILRRAYGVLLLKTTKLIASIRAQQETCGFSGIESTTLRESEVTRQVPRNRSDSRIPPVQLHVQVSCDENQVSKPLSLSAVQQQLCPGVLQSISSRRMVASFVIIPEESVRATGLLLDIDSRVTHCPILEVRGIVRDEIPPECFRVTMEINKTLGGSSEETRAGIIWNDSSVPLDVCGRDNCFIFRTDDDDIVQVTDTDVTISTKNQGFFIAGIPKERAPGPIEDIRGSDLAENGTLGIVLGIGVAFVLGTVLVTWFAATHVVVVAPSAAAVGEDWEYVERDNFGRGLQEDETDRNYRAEHYLPKGAKLPSNDST</sequence>
<accession>A0A2V3IT18</accession>
<dbReference type="InterPro" id="IPR002859">
    <property type="entry name" value="PKD/REJ-like"/>
</dbReference>
<organism evidence="4 5">
    <name type="scientific">Gracilariopsis chorda</name>
    <dbReference type="NCBI Taxonomy" id="448386"/>
    <lineage>
        <taxon>Eukaryota</taxon>
        <taxon>Rhodophyta</taxon>
        <taxon>Florideophyceae</taxon>
        <taxon>Rhodymeniophycidae</taxon>
        <taxon>Gracilariales</taxon>
        <taxon>Gracilariaceae</taxon>
        <taxon>Gracilariopsis</taxon>
    </lineage>
</organism>
<evidence type="ECO:0000313" key="5">
    <source>
        <dbReference type="Proteomes" id="UP000247409"/>
    </source>
</evidence>
<evidence type="ECO:0000259" key="3">
    <source>
        <dbReference type="Pfam" id="PF02010"/>
    </source>
</evidence>
<feature type="transmembrane region" description="Helical" evidence="2">
    <location>
        <begin position="1513"/>
        <end position="1535"/>
    </location>
</feature>
<dbReference type="Pfam" id="PF02010">
    <property type="entry name" value="REJ"/>
    <property type="match status" value="1"/>
</dbReference>
<dbReference type="OrthoDB" id="10378994at2759"/>
<evidence type="ECO:0000313" key="4">
    <source>
        <dbReference type="EMBL" id="PXF45261.1"/>
    </source>
</evidence>
<keyword evidence="2" id="KW-0472">Membrane</keyword>
<name>A0A2V3IT18_9FLOR</name>
<comment type="caution">
    <text evidence="4">The sequence shown here is derived from an EMBL/GenBank/DDBJ whole genome shotgun (WGS) entry which is preliminary data.</text>
</comment>
<evidence type="ECO:0000256" key="1">
    <source>
        <dbReference type="SAM" id="MobiDB-lite"/>
    </source>
</evidence>